<evidence type="ECO:0000313" key="4">
    <source>
        <dbReference type="EMBL" id="VDK42702.1"/>
    </source>
</evidence>
<dbReference type="EMBL" id="UYRR01030992">
    <property type="protein sequence ID" value="VDK42702.1"/>
    <property type="molecule type" value="Genomic_DNA"/>
</dbReference>
<feature type="domain" description="F-box" evidence="3">
    <location>
        <begin position="317"/>
        <end position="367"/>
    </location>
</feature>
<dbReference type="GO" id="GO:0019005">
    <property type="term" value="C:SCF ubiquitin ligase complex"/>
    <property type="evidence" value="ECO:0007669"/>
    <property type="project" value="TreeGrafter"/>
</dbReference>
<dbReference type="CDD" id="cd09917">
    <property type="entry name" value="F-box_SF"/>
    <property type="match status" value="1"/>
</dbReference>
<organism evidence="6">
    <name type="scientific">Anisakis simplex</name>
    <name type="common">Herring worm</name>
    <dbReference type="NCBI Taxonomy" id="6269"/>
    <lineage>
        <taxon>Eukaryota</taxon>
        <taxon>Metazoa</taxon>
        <taxon>Ecdysozoa</taxon>
        <taxon>Nematoda</taxon>
        <taxon>Chromadorea</taxon>
        <taxon>Rhabditida</taxon>
        <taxon>Spirurina</taxon>
        <taxon>Ascaridomorpha</taxon>
        <taxon>Ascaridoidea</taxon>
        <taxon>Anisakidae</taxon>
        <taxon>Anisakis</taxon>
        <taxon>Anisakis simplex complex</taxon>
    </lineage>
</organism>
<evidence type="ECO:0000313" key="5">
    <source>
        <dbReference type="Proteomes" id="UP000267096"/>
    </source>
</evidence>
<sequence length="832" mass="92496">MDFKTDKSGFSRPAAMFKTLRRLHGHNLENQGLNDLTEAFQNFITRAKYFSIGRLRRTWSHSAIEFMKYRRLLPMLTSEGQRSDQFDGMHSVKFHIHLSAILPNLNTQFEGMLCPMKIGQLIFINFINSDDSFMSSAFIKRSDSIRSDVSVVSSSGVSLRHVKGEEKKIVVTNISPRVTNTQLASFFSKFGKISLCRIPSEERYQSIYATMPKVVRSSVVAHITFKKVEGAERAKNASADELKFYDKVMIVSSYSSARRRGTSAATNADENKTGAAIIALGNSSLDDDSLSLDSLAISTRSTSAFTLSDVSSLFGSRTSLQDLPSKVLEKIFSLLPAIDRIRLERVNKKFLEAAVKSWSFNDSFSFADDSCVNRTFTGTHPLRIVHLKSLLARCGVHLRRLNLSGVVHLLDEKAFEVISTYCPHLLEVNVSGLTGHSVALRNFGESLPRLQSFVYRDMVNVGDKSLWYFFKTNGSRMLNVDLRGCRRIKGRCLRLFSANLEKINLDGCYRLDNTAIEDLCLKSPNVIELRLSGCSQIDDQRLSLITRSMTDLRTFALCGDCFGSLSSEGLIAISRLSSLTDLSLDFNSAVSDEVLEALIDGAPHLSSLSLAYSGSDATLTEHSLRRVSDLKNLKTVDVSSLAAVNNDVFEDIIKGCKQLRDIRARSCTYLGDDGVYSLRTLRFLEHADFSGCLLLTTKGVQNLLNAFPRQSKNSVGEKEDRLNAITVVVGGSVCDVSALRTRATRIVIDPADYSSLSSNTARDLIISRSGVLEICVDSDEDVSGDEFESLTAHRSFIMDTLNIEEDDSPMDSEQSIKEWAEREARQLGLLNK</sequence>
<gene>
    <name evidence="4" type="ORF">ASIM_LOCUS10285</name>
</gene>
<keyword evidence="5" id="KW-1185">Reference proteome</keyword>
<dbReference type="InterPro" id="IPR032675">
    <property type="entry name" value="LRR_dom_sf"/>
</dbReference>
<dbReference type="WBParaSite" id="ASIM_0001072701-mRNA-1">
    <property type="protein sequence ID" value="ASIM_0001072701-mRNA-1"/>
    <property type="gene ID" value="ASIM_0001072701"/>
</dbReference>
<reference evidence="4 5" key="2">
    <citation type="submission" date="2018-11" db="EMBL/GenBank/DDBJ databases">
        <authorList>
            <consortium name="Pathogen Informatics"/>
        </authorList>
    </citation>
    <scope>NUCLEOTIDE SEQUENCE [LARGE SCALE GENOMIC DNA]</scope>
</reference>
<reference evidence="6" key="1">
    <citation type="submission" date="2017-02" db="UniProtKB">
        <authorList>
            <consortium name="WormBaseParasite"/>
        </authorList>
    </citation>
    <scope>IDENTIFICATION</scope>
</reference>
<dbReference type="OrthoDB" id="549243at2759"/>
<dbReference type="Pfam" id="PF00646">
    <property type="entry name" value="F-box"/>
    <property type="match status" value="1"/>
</dbReference>
<dbReference type="GO" id="GO:0031146">
    <property type="term" value="P:SCF-dependent proteasomal ubiquitin-dependent protein catabolic process"/>
    <property type="evidence" value="ECO:0007669"/>
    <property type="project" value="TreeGrafter"/>
</dbReference>
<proteinExistence type="predicted"/>
<protein>
    <submittedName>
        <fullName evidence="6">Putative RNA-binding protein (inferred by orthology to a C. elegans protein)</fullName>
    </submittedName>
</protein>
<dbReference type="InterPro" id="IPR006553">
    <property type="entry name" value="Leu-rich_rpt_Cys-con_subtyp"/>
</dbReference>
<dbReference type="InterPro" id="IPR057207">
    <property type="entry name" value="FBXL15_LRR"/>
</dbReference>
<evidence type="ECO:0000313" key="6">
    <source>
        <dbReference type="WBParaSite" id="ASIM_0001072701-mRNA-1"/>
    </source>
</evidence>
<dbReference type="SMART" id="SM00256">
    <property type="entry name" value="FBOX"/>
    <property type="match status" value="1"/>
</dbReference>
<dbReference type="GO" id="GO:0003723">
    <property type="term" value="F:RNA binding"/>
    <property type="evidence" value="ECO:0007669"/>
    <property type="project" value="UniProtKB-UniRule"/>
</dbReference>
<evidence type="ECO:0000256" key="1">
    <source>
        <dbReference type="PROSITE-ProRule" id="PRU00176"/>
    </source>
</evidence>
<dbReference type="InterPro" id="IPR000504">
    <property type="entry name" value="RRM_dom"/>
</dbReference>
<dbReference type="InterPro" id="IPR001810">
    <property type="entry name" value="F-box_dom"/>
</dbReference>
<dbReference type="SMART" id="SM00360">
    <property type="entry name" value="RRM"/>
    <property type="match status" value="1"/>
</dbReference>
<dbReference type="CDD" id="cd00590">
    <property type="entry name" value="RRM_SF"/>
    <property type="match status" value="1"/>
</dbReference>
<dbReference type="InterPro" id="IPR012677">
    <property type="entry name" value="Nucleotide-bd_a/b_plait_sf"/>
</dbReference>
<dbReference type="SUPFAM" id="SSF54928">
    <property type="entry name" value="RNA-binding domain, RBD"/>
    <property type="match status" value="1"/>
</dbReference>
<dbReference type="SMART" id="SM00367">
    <property type="entry name" value="LRR_CC"/>
    <property type="match status" value="4"/>
</dbReference>
<dbReference type="AlphaFoldDB" id="A0A0M3JS05"/>
<dbReference type="Pfam" id="PF25372">
    <property type="entry name" value="DUF7885"/>
    <property type="match status" value="1"/>
</dbReference>
<dbReference type="PROSITE" id="PS50181">
    <property type="entry name" value="FBOX"/>
    <property type="match status" value="1"/>
</dbReference>
<dbReference type="Proteomes" id="UP000267096">
    <property type="component" value="Unassembled WGS sequence"/>
</dbReference>
<dbReference type="InterPro" id="IPR035979">
    <property type="entry name" value="RBD_domain_sf"/>
</dbReference>
<dbReference type="SUPFAM" id="SSF52047">
    <property type="entry name" value="RNI-like"/>
    <property type="match status" value="1"/>
</dbReference>
<dbReference type="PROSITE" id="PS50102">
    <property type="entry name" value="RRM"/>
    <property type="match status" value="1"/>
</dbReference>
<dbReference type="Gene3D" id="3.30.70.330">
    <property type="match status" value="1"/>
</dbReference>
<name>A0A0M3JS05_ANISI</name>
<accession>A0A0M3JS05</accession>
<evidence type="ECO:0000259" key="3">
    <source>
        <dbReference type="PROSITE" id="PS50181"/>
    </source>
</evidence>
<feature type="domain" description="RRM" evidence="2">
    <location>
        <begin position="167"/>
        <end position="256"/>
    </location>
</feature>
<dbReference type="Gene3D" id="3.80.10.10">
    <property type="entry name" value="Ribonuclease Inhibitor"/>
    <property type="match status" value="3"/>
</dbReference>
<dbReference type="Pfam" id="PF00076">
    <property type="entry name" value="RRM_1"/>
    <property type="match status" value="1"/>
</dbReference>
<evidence type="ECO:0000259" key="2">
    <source>
        <dbReference type="PROSITE" id="PS50102"/>
    </source>
</evidence>
<dbReference type="PANTHER" id="PTHR13318">
    <property type="entry name" value="PARTNER OF PAIRED, ISOFORM B-RELATED"/>
    <property type="match status" value="1"/>
</dbReference>
<keyword evidence="1" id="KW-0694">RNA-binding</keyword>